<dbReference type="Proteomes" id="UP000444721">
    <property type="component" value="Unassembled WGS sequence"/>
</dbReference>
<dbReference type="AlphaFoldDB" id="A0A6A5BS78"/>
<dbReference type="InterPro" id="IPR032880">
    <property type="entry name" value="CSC1/OSCA1-like_N"/>
</dbReference>
<evidence type="ECO:0000259" key="10">
    <source>
        <dbReference type="Pfam" id="PF13967"/>
    </source>
</evidence>
<feature type="domain" description="CSC1/OSCA1-like 7TM region" evidence="9">
    <location>
        <begin position="740"/>
        <end position="979"/>
    </location>
</feature>
<dbReference type="InterPro" id="IPR045122">
    <property type="entry name" value="Csc1-like"/>
</dbReference>
<organism evidence="12 13">
    <name type="scientific">Naegleria fowleri</name>
    <name type="common">Brain eating amoeba</name>
    <dbReference type="NCBI Taxonomy" id="5763"/>
    <lineage>
        <taxon>Eukaryota</taxon>
        <taxon>Discoba</taxon>
        <taxon>Heterolobosea</taxon>
        <taxon>Tetramitia</taxon>
        <taxon>Eutetramitia</taxon>
        <taxon>Vahlkampfiidae</taxon>
        <taxon>Naegleria</taxon>
    </lineage>
</organism>
<feature type="transmembrane region" description="Helical" evidence="8">
    <location>
        <begin position="755"/>
        <end position="772"/>
    </location>
</feature>
<evidence type="ECO:0000259" key="9">
    <source>
        <dbReference type="Pfam" id="PF02714"/>
    </source>
</evidence>
<keyword evidence="4 8" id="KW-0812">Transmembrane</keyword>
<dbReference type="VEuPathDB" id="AmoebaDB:NF0108090"/>
<feature type="transmembrane region" description="Helical" evidence="8">
    <location>
        <begin position="715"/>
        <end position="735"/>
    </location>
</feature>
<sequence>MVSAKVMKSPRKITPHAQNQNLDEFTNFIEPSCVNCIGNKKVWCALEQFCASSVEECISRQPFNVTWFVSHDVPDAGFQNVEAIPEHCQRGIITQVQDCPSFRVEVLRSSEKVLRNFVVPMTQQPIVGLLSSKQDPFQYVYDLYDSSKRNFAVGAFYVSTLQSRSDGNPEISKKPGLFFSYNFHTDHKTLIKYQDDSNTEQSFNQYRLIKFADISTAVQEPNRYYRIGFSVIRRVENINDTSKSASSYSYQCSFNTTTYDVYIDPDYKFSFSGPHVFVGLPLVILCIIILSIPSLCCVNKFAITKHNRGLLLVDEAEDHYYDDIHAEFSAIGKDKDDYKKKKKEYEDFLIYKHRRNFFGETPFKKPVNHRETNSFSNDEEVADEEKFTDLKSRLQHASRFYNPLTILKSIFFASDTQLVQQCGTDVYYYLWFSKYLIIYLFVCGVIACGFLLPTYLSTTDNNVSFGDFSSTTIAQMNIKQNDKIYVFFLVTISFPIIGLVFIYGLHRLSRQLIKSRNNIGSLYTVMVNGVSKNIRDRKRILEDFKRRYGENNVVDAHVALDLNELSELDEKKEEIEILLRGAEKQYEKTSRRPTIKIRGFLGILGSKVDAIDHYSKALDEINKKIHDLRTNPSRTLHGTGYAFVTFSSMEAAKKCLNEHRDIPCCCGFSIPWWCCIPAGWPYGGIERAPEADDILFENLNVSSTNRWFRSVTSSFIITVVLLVIYSLMTTVSWYYWYKGQNISQIKDYAVPSDSIIGADTAALILMALADLLPEVISLANEIVKPIIEVLTDFERHPSRTSRRKTVLRKSMFFICLSIAAFPFFVRWVKAVWGVAMNAYFPFNNYAYFFNYIGTEVATLIMALCSIAKTLEYSFIFIVMMIKYRFSDNGNGRKELERLPFDYDANIGVKTAIMMLTLIYGSAVPLMFLFGLFYLIVTYFMDKYLIMYFYEKAPDSDGTIMRITADQLVYYLSVYPILLIFMIPTLATLWSTWLFYLPTMFIFYLIVRFARSRMSKAEMDMLVVSLNSSNQFQDDLLTSQDTLEMEVTDTNVDSPSSPIPASGRGYTSLSSVNTTKVTSTFSSLMSFVAGEEQVVSIYDKEIERRLEVDQRFIASRYRHPYLRKDKRKTQRARNNQNKE</sequence>
<dbReference type="VEuPathDB" id="AmoebaDB:FDP41_001190"/>
<dbReference type="GO" id="GO:0005227">
    <property type="term" value="F:calcium-activated cation channel activity"/>
    <property type="evidence" value="ECO:0007669"/>
    <property type="project" value="InterPro"/>
</dbReference>
<evidence type="ECO:0000256" key="6">
    <source>
        <dbReference type="ARBA" id="ARBA00023136"/>
    </source>
</evidence>
<dbReference type="PANTHER" id="PTHR13018">
    <property type="entry name" value="PROBABLE MEMBRANE PROTEIN DUF221-RELATED"/>
    <property type="match status" value="1"/>
</dbReference>
<keyword evidence="3" id="KW-0813">Transport</keyword>
<dbReference type="InterPro" id="IPR003864">
    <property type="entry name" value="CSC1/OSCA1-like_7TM"/>
</dbReference>
<feature type="coiled-coil region" evidence="7">
    <location>
        <begin position="565"/>
        <end position="631"/>
    </location>
</feature>
<evidence type="ECO:0000259" key="11">
    <source>
        <dbReference type="Pfam" id="PF14703"/>
    </source>
</evidence>
<comment type="caution">
    <text evidence="12">The sequence shown here is derived from an EMBL/GenBank/DDBJ whole genome shotgun (WGS) entry which is preliminary data.</text>
</comment>
<accession>A0A6A5BS78</accession>
<feature type="transmembrane region" description="Helical" evidence="8">
    <location>
        <begin position="848"/>
        <end position="881"/>
    </location>
</feature>
<dbReference type="VEuPathDB" id="AmoebaDB:NfTy_048700"/>
<evidence type="ECO:0000313" key="13">
    <source>
        <dbReference type="Proteomes" id="UP000444721"/>
    </source>
</evidence>
<reference evidence="12 13" key="1">
    <citation type="journal article" date="2019" name="Sci. Rep.">
        <title>Nanopore sequencing improves the draft genome of the human pathogenic amoeba Naegleria fowleri.</title>
        <authorList>
            <person name="Liechti N."/>
            <person name="Schurch N."/>
            <person name="Bruggmann R."/>
            <person name="Wittwer M."/>
        </authorList>
    </citation>
    <scope>NUCLEOTIDE SEQUENCE [LARGE SCALE GENOMIC DNA]</scope>
    <source>
        <strain evidence="12 13">ATCC 30894</strain>
    </source>
</reference>
<dbReference type="Pfam" id="PF14703">
    <property type="entry name" value="PHM7_cyt"/>
    <property type="match status" value="1"/>
</dbReference>
<evidence type="ECO:0000256" key="7">
    <source>
        <dbReference type="SAM" id="Coils"/>
    </source>
</evidence>
<dbReference type="OrthoDB" id="6437480at2759"/>
<evidence type="ECO:0000256" key="8">
    <source>
        <dbReference type="SAM" id="Phobius"/>
    </source>
</evidence>
<proteinExistence type="inferred from homology"/>
<feature type="transmembrane region" description="Helical" evidence="8">
    <location>
        <begin position="276"/>
        <end position="298"/>
    </location>
</feature>
<keyword evidence="5 8" id="KW-1133">Transmembrane helix</keyword>
<dbReference type="GO" id="GO:0005886">
    <property type="term" value="C:plasma membrane"/>
    <property type="evidence" value="ECO:0007669"/>
    <property type="project" value="TreeGrafter"/>
</dbReference>
<gene>
    <name evidence="12" type="ORF">FDP41_001190</name>
</gene>
<dbReference type="InterPro" id="IPR027815">
    <property type="entry name" value="CSC1/OSCA1-like_cyt"/>
</dbReference>
<evidence type="ECO:0000256" key="5">
    <source>
        <dbReference type="ARBA" id="ARBA00022989"/>
    </source>
</evidence>
<feature type="transmembrane region" description="Helical" evidence="8">
    <location>
        <begin position="992"/>
        <end position="1009"/>
    </location>
</feature>
<dbReference type="GeneID" id="68108408"/>
<evidence type="ECO:0000256" key="4">
    <source>
        <dbReference type="ARBA" id="ARBA00022692"/>
    </source>
</evidence>
<dbReference type="OMA" id="FAITKHN"/>
<dbReference type="RefSeq" id="XP_044564750.1">
    <property type="nucleotide sequence ID" value="XM_044702360.1"/>
</dbReference>
<dbReference type="Pfam" id="PF02714">
    <property type="entry name" value="RSN1_7TM"/>
    <property type="match status" value="1"/>
</dbReference>
<dbReference type="CDD" id="cd00590">
    <property type="entry name" value="RRM_SF"/>
    <property type="match status" value="1"/>
</dbReference>
<keyword evidence="7" id="KW-0175">Coiled coil</keyword>
<dbReference type="PANTHER" id="PTHR13018:SF5">
    <property type="entry name" value="RE44586P"/>
    <property type="match status" value="1"/>
</dbReference>
<evidence type="ECO:0000256" key="3">
    <source>
        <dbReference type="ARBA" id="ARBA00022448"/>
    </source>
</evidence>
<evidence type="ECO:0000313" key="12">
    <source>
        <dbReference type="EMBL" id="KAF0980037.1"/>
    </source>
</evidence>
<keyword evidence="6 8" id="KW-0472">Membrane</keyword>
<comment type="similarity">
    <text evidence="2">Belongs to the CSC1 (TC 1.A.17) family.</text>
</comment>
<feature type="domain" description="CSC1/OSCA1-like cytosolic" evidence="11">
    <location>
        <begin position="523"/>
        <end position="698"/>
    </location>
</feature>
<comment type="subcellular location">
    <subcellularLocation>
        <location evidence="1">Membrane</location>
        <topology evidence="1">Multi-pass membrane protein</topology>
    </subcellularLocation>
</comment>
<protein>
    <recommendedName>
        <fullName evidence="14">CSC1/OSCA1-like cytosolic domain-containing protein</fullName>
    </recommendedName>
</protein>
<dbReference type="Pfam" id="PF13967">
    <property type="entry name" value="RSN1_TM"/>
    <property type="match status" value="1"/>
</dbReference>
<feature type="transmembrane region" description="Helical" evidence="8">
    <location>
        <begin position="484"/>
        <end position="506"/>
    </location>
</feature>
<keyword evidence="13" id="KW-1185">Reference proteome</keyword>
<feature type="transmembrane region" description="Helical" evidence="8">
    <location>
        <begin position="967"/>
        <end position="986"/>
    </location>
</feature>
<evidence type="ECO:0000256" key="2">
    <source>
        <dbReference type="ARBA" id="ARBA00007779"/>
    </source>
</evidence>
<evidence type="ECO:0000256" key="1">
    <source>
        <dbReference type="ARBA" id="ARBA00004141"/>
    </source>
</evidence>
<dbReference type="EMBL" id="VFQX01000022">
    <property type="protein sequence ID" value="KAF0980037.1"/>
    <property type="molecule type" value="Genomic_DNA"/>
</dbReference>
<name>A0A6A5BS78_NAEFO</name>
<feature type="domain" description="CSC1/OSCA1-like N-terminal transmembrane" evidence="10">
    <location>
        <begin position="392"/>
        <end position="503"/>
    </location>
</feature>
<evidence type="ECO:0008006" key="14">
    <source>
        <dbReference type="Google" id="ProtNLM"/>
    </source>
</evidence>
<feature type="transmembrane region" description="Helical" evidence="8">
    <location>
        <begin position="925"/>
        <end position="946"/>
    </location>
</feature>
<feature type="transmembrane region" description="Helical" evidence="8">
    <location>
        <begin position="811"/>
        <end position="828"/>
    </location>
</feature>
<feature type="transmembrane region" description="Helical" evidence="8">
    <location>
        <begin position="436"/>
        <end position="456"/>
    </location>
</feature>